<accession>A0A261Y060</accession>
<dbReference type="PANTHER" id="PTHR43544:SF12">
    <property type="entry name" value="NAD(P)-BINDING ROSSMANN-FOLD SUPERFAMILY PROTEIN"/>
    <property type="match status" value="1"/>
</dbReference>
<dbReference type="OrthoDB" id="5296at2759"/>
<reference evidence="2 3" key="1">
    <citation type="journal article" date="2017" name="Mycologia">
        <title>Bifiguratus adelaidae, gen. et sp. nov., a new member of Mucoromycotina in endophytic and soil-dwelling habitats.</title>
        <authorList>
            <person name="Torres-Cruz T.J."/>
            <person name="Billingsley Tobias T.L."/>
            <person name="Almatruk M."/>
            <person name="Hesse C."/>
            <person name="Kuske C.R."/>
            <person name="Desiro A."/>
            <person name="Benucci G.M."/>
            <person name="Bonito G."/>
            <person name="Stajich J.E."/>
            <person name="Dunlap C."/>
            <person name="Arnold A.E."/>
            <person name="Porras-Alfaro A."/>
        </authorList>
    </citation>
    <scope>NUCLEOTIDE SEQUENCE [LARGE SCALE GENOMIC DNA]</scope>
    <source>
        <strain evidence="2 3">AZ0501</strain>
    </source>
</reference>
<dbReference type="AlphaFoldDB" id="A0A261Y060"/>
<dbReference type="InterPro" id="IPR051468">
    <property type="entry name" value="Fungal_SecMetab_SDRs"/>
</dbReference>
<dbReference type="InterPro" id="IPR036291">
    <property type="entry name" value="NAD(P)-bd_dom_sf"/>
</dbReference>
<dbReference type="GO" id="GO:0005737">
    <property type="term" value="C:cytoplasm"/>
    <property type="evidence" value="ECO:0007669"/>
    <property type="project" value="TreeGrafter"/>
</dbReference>
<dbReference type="InterPro" id="IPR002347">
    <property type="entry name" value="SDR_fam"/>
</dbReference>
<dbReference type="PRINTS" id="PR00081">
    <property type="entry name" value="GDHRDH"/>
</dbReference>
<comment type="similarity">
    <text evidence="1">Belongs to the short-chain dehydrogenases/reductases (SDR) family.</text>
</comment>
<proteinExistence type="inferred from homology"/>
<protein>
    <submittedName>
        <fullName evidence="2">Uncharacterized protein</fullName>
    </submittedName>
</protein>
<name>A0A261Y060_9FUNG</name>
<evidence type="ECO:0000313" key="3">
    <source>
        <dbReference type="Proteomes" id="UP000242875"/>
    </source>
</evidence>
<organism evidence="2 3">
    <name type="scientific">Bifiguratus adelaidae</name>
    <dbReference type="NCBI Taxonomy" id="1938954"/>
    <lineage>
        <taxon>Eukaryota</taxon>
        <taxon>Fungi</taxon>
        <taxon>Fungi incertae sedis</taxon>
        <taxon>Mucoromycota</taxon>
        <taxon>Mucoromycotina</taxon>
        <taxon>Endogonomycetes</taxon>
        <taxon>Endogonales</taxon>
        <taxon>Endogonales incertae sedis</taxon>
        <taxon>Bifiguratus</taxon>
    </lineage>
</organism>
<dbReference type="PANTHER" id="PTHR43544">
    <property type="entry name" value="SHORT-CHAIN DEHYDROGENASE/REDUCTASE"/>
    <property type="match status" value="1"/>
</dbReference>
<dbReference type="EMBL" id="MVBO01000060">
    <property type="protein sequence ID" value="OZJ03958.1"/>
    <property type="molecule type" value="Genomic_DNA"/>
</dbReference>
<dbReference type="Pfam" id="PF00106">
    <property type="entry name" value="adh_short"/>
    <property type="match status" value="1"/>
</dbReference>
<dbReference type="GO" id="GO:0016491">
    <property type="term" value="F:oxidoreductase activity"/>
    <property type="evidence" value="ECO:0007669"/>
    <property type="project" value="TreeGrafter"/>
</dbReference>
<gene>
    <name evidence="2" type="ORF">BZG36_03248</name>
</gene>
<dbReference type="Proteomes" id="UP000242875">
    <property type="component" value="Unassembled WGS sequence"/>
</dbReference>
<dbReference type="CDD" id="cd05325">
    <property type="entry name" value="carb_red_sniffer_like_SDR_c"/>
    <property type="match status" value="1"/>
</dbReference>
<comment type="caution">
    <text evidence="2">The sequence shown here is derived from an EMBL/GenBank/DDBJ whole genome shotgun (WGS) entry which is preliminary data.</text>
</comment>
<sequence length="253" mass="27568">MSCNVMVIGANRGLGFALTKRMINTTPCNIIAGVRDPSKARESMTASLGSGMDRIMMLPIDVTNEETIEKAANVASSSLGSEPLRLLLHCPGILHAEKSIKQCHYEDVLETYKVNAMGPLFVAKHFYSLVAGGQPTKGLPDVGVFATISARTGSIADNELGGWYSYRSSKAALNQSIRSLAHELKYRKMDSIAVALHPGTVKTDLSREFQKNVKPEKLFSPDQSAGYLLEVIEKLKHADNGGFFAYDGNRIPY</sequence>
<keyword evidence="3" id="KW-1185">Reference proteome</keyword>
<dbReference type="SUPFAM" id="SSF51735">
    <property type="entry name" value="NAD(P)-binding Rossmann-fold domains"/>
    <property type="match status" value="1"/>
</dbReference>
<evidence type="ECO:0000256" key="1">
    <source>
        <dbReference type="ARBA" id="ARBA00006484"/>
    </source>
</evidence>
<dbReference type="Gene3D" id="3.40.50.720">
    <property type="entry name" value="NAD(P)-binding Rossmann-like Domain"/>
    <property type="match status" value="1"/>
</dbReference>
<evidence type="ECO:0000313" key="2">
    <source>
        <dbReference type="EMBL" id="OZJ03958.1"/>
    </source>
</evidence>